<dbReference type="InterPro" id="IPR003431">
    <property type="entry name" value="B-propeller_Phytase"/>
</dbReference>
<dbReference type="Proteomes" id="UP000058074">
    <property type="component" value="Chromosome"/>
</dbReference>
<keyword evidence="1" id="KW-0732">Signal</keyword>
<accession>A0A0N9UZC7</accession>
<protein>
    <recommendedName>
        <fullName evidence="2">BPP domain-containing protein</fullName>
    </recommendedName>
</protein>
<dbReference type="KEGG" id="smag:AN936_11325"/>
<feature type="signal peptide" evidence="1">
    <location>
        <begin position="1"/>
        <end position="20"/>
    </location>
</feature>
<evidence type="ECO:0000313" key="3">
    <source>
        <dbReference type="EMBL" id="ALH80937.1"/>
    </source>
</evidence>
<sequence>MKTSLFAIAAVLAGVSAAGAAAQEAAPVRTVAASAETQATQGSGADGAVVVADPGDPSRSLILAGAESAGVDVFDLKGQRVATHKVGNIRGLDLRAGAAAGGAPLLAALDGKDNAPKFFRVGAGGVPAPLTLAGIKPEMTIASLCFSRSHRDGTLYLFLAGDKGEVEQWGLSADASGTMNGRIARRWSLGSEIKYCAADDRGSVYFSQEAVGVWRFAAEPEAEITPEIVDIVRLGHITEEAKGVAVALDGRLLVSDASANRLNIYDPADDYAYLGSVALAAGNDAVEDAGSVTVAGPVVVVADDDNSPELPNFKIASWSALLAAAGIAERPAMAAPETMPLALATVETDPVETGGDAADDPAIWINPVDPALSVIIGTQKQSGLYVYGLDGKQIQFLPDGRMNNVDLRSGFRLGGREVSLVTASNRTTKGISIYTIDPATRMLTDVADGLQDTGFDDPYGLCMYRSAKSKKTYVFVNQGDGKMRQWELVATPAGKVRAKLMRDLPFGTQVEGCVADDETGMLYTGEEDVGVWREGAEPRGGPARTMLAKVTDNPALKDDMEGIGLYAQADGKGYLVVSSQGNDSYAVFRREGNNDYVGSFRIGADMAAGIDGVSETDGLDVTSMAAGPAFPNGLMVAQDGRNVSPPEHQNFKLVPWERIAKALGIDAAPR</sequence>
<feature type="domain" description="BPP" evidence="2">
    <location>
        <begin position="332"/>
        <end position="663"/>
    </location>
</feature>
<feature type="domain" description="BPP" evidence="2">
    <location>
        <begin position="21"/>
        <end position="325"/>
    </location>
</feature>
<dbReference type="PATRIC" id="fig|33050.5.peg.2342"/>
<proteinExistence type="predicted"/>
<evidence type="ECO:0000256" key="1">
    <source>
        <dbReference type="SAM" id="SignalP"/>
    </source>
</evidence>
<dbReference type="GO" id="GO:0016158">
    <property type="term" value="F:inositol hexakisphosphate 3-phosphatase activity"/>
    <property type="evidence" value="ECO:0007669"/>
    <property type="project" value="InterPro"/>
</dbReference>
<dbReference type="RefSeq" id="WP_054588234.1">
    <property type="nucleotide sequence ID" value="NZ_CP012700.1"/>
</dbReference>
<name>A0A0N9UZC7_SPHMC</name>
<dbReference type="OrthoDB" id="8696437at2"/>
<feature type="chain" id="PRO_5006039182" description="BPP domain-containing protein" evidence="1">
    <location>
        <begin position="21"/>
        <end position="670"/>
    </location>
</feature>
<organism evidence="3 4">
    <name type="scientific">Sphingopyxis macrogoltabida</name>
    <name type="common">Sphingomonas macrogoltabidus</name>
    <dbReference type="NCBI Taxonomy" id="33050"/>
    <lineage>
        <taxon>Bacteria</taxon>
        <taxon>Pseudomonadati</taxon>
        <taxon>Pseudomonadota</taxon>
        <taxon>Alphaproteobacteria</taxon>
        <taxon>Sphingomonadales</taxon>
        <taxon>Sphingomonadaceae</taxon>
        <taxon>Sphingopyxis</taxon>
    </lineage>
</organism>
<dbReference type="SUPFAM" id="SSF50956">
    <property type="entry name" value="Thermostable phytase (3-phytase)"/>
    <property type="match status" value="2"/>
</dbReference>
<dbReference type="InterPro" id="IPR011042">
    <property type="entry name" value="6-blade_b-propeller_TolB-like"/>
</dbReference>
<evidence type="ECO:0000313" key="4">
    <source>
        <dbReference type="Proteomes" id="UP000058074"/>
    </source>
</evidence>
<dbReference type="AlphaFoldDB" id="A0A0N9UZC7"/>
<reference evidence="3 4" key="1">
    <citation type="journal article" date="2015" name="Genome Announc.">
        <title>Complete Genome Sequence of Polypropylene Glycol- and Polyethylene Glycol-Degrading Sphingopyxis macrogoltabida Strain EY-1.</title>
        <authorList>
            <person name="Ohtsubo Y."/>
            <person name="Nagata Y."/>
            <person name="Numata M."/>
            <person name="Tsuchikane K."/>
            <person name="Hosoyama A."/>
            <person name="Yamazoe A."/>
            <person name="Tsuda M."/>
            <person name="Fujita N."/>
            <person name="Kawai F."/>
        </authorList>
    </citation>
    <scope>NUCLEOTIDE SEQUENCE [LARGE SCALE GENOMIC DNA]</scope>
    <source>
        <strain evidence="3 4">EY-1</strain>
    </source>
</reference>
<dbReference type="Gene3D" id="2.120.10.30">
    <property type="entry name" value="TolB, C-terminal domain"/>
    <property type="match status" value="2"/>
</dbReference>
<dbReference type="Pfam" id="PF02333">
    <property type="entry name" value="Phytase"/>
    <property type="match status" value="2"/>
</dbReference>
<dbReference type="PROSITE" id="PS51662">
    <property type="entry name" value="BP_PHYTASE"/>
    <property type="match status" value="2"/>
</dbReference>
<dbReference type="EMBL" id="CP012700">
    <property type="protein sequence ID" value="ALH80937.1"/>
    <property type="molecule type" value="Genomic_DNA"/>
</dbReference>
<gene>
    <name evidence="3" type="ORF">AN936_11325</name>
</gene>
<evidence type="ECO:0000259" key="2">
    <source>
        <dbReference type="PROSITE" id="PS51662"/>
    </source>
</evidence>